<sequence length="183" mass="20981">MASTSGHVLSEEARQYNLPQLQLRFTVKIESLSPEDKARVVDADVAKTITAAEDVLAKQYYHDTDNDSKAKGPVRYFTPAEIREKARTGRVDYTTWWTNLENRCKERRIAMFQEFEKMVNESVKEEADVNKLRKCNEANYRALFWELHIDTVADIKRELLSKVEEMLHGGPTEGQAGANVDNV</sequence>
<accession>A0AA38XLQ4</accession>
<comment type="caution">
    <text evidence="1">The sequence shown here is derived from an EMBL/GenBank/DDBJ whole genome shotgun (WGS) entry which is preliminary data.</text>
</comment>
<keyword evidence="2" id="KW-1185">Reference proteome</keyword>
<evidence type="ECO:0000313" key="2">
    <source>
        <dbReference type="Proteomes" id="UP001172673"/>
    </source>
</evidence>
<dbReference type="Proteomes" id="UP001172673">
    <property type="component" value="Unassembled WGS sequence"/>
</dbReference>
<dbReference type="EMBL" id="JAPDRK010000002">
    <property type="protein sequence ID" value="KAJ9615799.1"/>
    <property type="molecule type" value="Genomic_DNA"/>
</dbReference>
<name>A0AA38XLQ4_9EURO</name>
<dbReference type="AlphaFoldDB" id="A0AA38XLQ4"/>
<reference evidence="1" key="1">
    <citation type="submission" date="2022-10" db="EMBL/GenBank/DDBJ databases">
        <title>Culturing micro-colonial fungi from biological soil crusts in the Mojave desert and describing Neophaeococcomyces mojavensis, and introducing the new genera and species Taxawa tesnikishii.</title>
        <authorList>
            <person name="Kurbessoian T."/>
            <person name="Stajich J.E."/>
        </authorList>
    </citation>
    <scope>NUCLEOTIDE SEQUENCE</scope>
    <source>
        <strain evidence="1">TK_41</strain>
    </source>
</reference>
<organism evidence="1 2">
    <name type="scientific">Cladophialophora chaetospira</name>
    <dbReference type="NCBI Taxonomy" id="386627"/>
    <lineage>
        <taxon>Eukaryota</taxon>
        <taxon>Fungi</taxon>
        <taxon>Dikarya</taxon>
        <taxon>Ascomycota</taxon>
        <taxon>Pezizomycotina</taxon>
        <taxon>Eurotiomycetes</taxon>
        <taxon>Chaetothyriomycetidae</taxon>
        <taxon>Chaetothyriales</taxon>
        <taxon>Herpotrichiellaceae</taxon>
        <taxon>Cladophialophora</taxon>
    </lineage>
</organism>
<protein>
    <submittedName>
        <fullName evidence="1">Uncharacterized protein</fullName>
    </submittedName>
</protein>
<evidence type="ECO:0000313" key="1">
    <source>
        <dbReference type="EMBL" id="KAJ9615799.1"/>
    </source>
</evidence>
<proteinExistence type="predicted"/>
<gene>
    <name evidence="1" type="ORF">H2200_001876</name>
</gene>